<keyword evidence="2" id="KW-1185">Reference proteome</keyword>
<comment type="caution">
    <text evidence="1">The sequence shown here is derived from an EMBL/GenBank/DDBJ whole genome shotgun (WGS) entry which is preliminary data.</text>
</comment>
<name>A0AAW2EF31_9HYME</name>
<evidence type="ECO:0000313" key="2">
    <source>
        <dbReference type="Proteomes" id="UP001430953"/>
    </source>
</evidence>
<dbReference type="EMBL" id="JADYXP020000023">
    <property type="protein sequence ID" value="KAL0101988.1"/>
    <property type="molecule type" value="Genomic_DNA"/>
</dbReference>
<accession>A0AAW2EF31</accession>
<proteinExistence type="predicted"/>
<gene>
    <name evidence="1" type="ORF">PUN28_018501</name>
</gene>
<sequence length="72" mass="8513">MRYFMKNGVKPRITFTARVKFLRNGNRCEIPLNAWNYDSRCSSRSARQKCFVYRCQDGARRHRGLKSYCTAA</sequence>
<dbReference type="Proteomes" id="UP001430953">
    <property type="component" value="Unassembled WGS sequence"/>
</dbReference>
<organism evidence="1 2">
    <name type="scientific">Cardiocondyla obscurior</name>
    <dbReference type="NCBI Taxonomy" id="286306"/>
    <lineage>
        <taxon>Eukaryota</taxon>
        <taxon>Metazoa</taxon>
        <taxon>Ecdysozoa</taxon>
        <taxon>Arthropoda</taxon>
        <taxon>Hexapoda</taxon>
        <taxon>Insecta</taxon>
        <taxon>Pterygota</taxon>
        <taxon>Neoptera</taxon>
        <taxon>Endopterygota</taxon>
        <taxon>Hymenoptera</taxon>
        <taxon>Apocrita</taxon>
        <taxon>Aculeata</taxon>
        <taxon>Formicoidea</taxon>
        <taxon>Formicidae</taxon>
        <taxon>Myrmicinae</taxon>
        <taxon>Cardiocondyla</taxon>
    </lineage>
</organism>
<reference evidence="1 2" key="1">
    <citation type="submission" date="2023-03" db="EMBL/GenBank/DDBJ databases">
        <title>High recombination rates correlate with genetic variation in Cardiocondyla obscurior ants.</title>
        <authorList>
            <person name="Errbii M."/>
        </authorList>
    </citation>
    <scope>NUCLEOTIDE SEQUENCE [LARGE SCALE GENOMIC DNA]</scope>
    <source>
        <strain evidence="1">Alpha-2009</strain>
        <tissue evidence="1">Whole body</tissue>
    </source>
</reference>
<dbReference type="AlphaFoldDB" id="A0AAW2EF31"/>
<evidence type="ECO:0000313" key="1">
    <source>
        <dbReference type="EMBL" id="KAL0101988.1"/>
    </source>
</evidence>
<protein>
    <submittedName>
        <fullName evidence="1">Uncharacterized protein</fullName>
    </submittedName>
</protein>